<dbReference type="STRING" id="41067.A0A2I2FPR3"/>
<dbReference type="InterPro" id="IPR005225">
    <property type="entry name" value="Small_GTP-bd"/>
</dbReference>
<dbReference type="SUPFAM" id="SSF52540">
    <property type="entry name" value="P-loop containing nucleoside triphosphate hydrolases"/>
    <property type="match status" value="1"/>
</dbReference>
<dbReference type="NCBIfam" id="TIGR00231">
    <property type="entry name" value="small_GTP"/>
    <property type="match status" value="1"/>
</dbReference>
<accession>A0A2I2FPR3</accession>
<dbReference type="PRINTS" id="PR00449">
    <property type="entry name" value="RASTRNSFRMNG"/>
</dbReference>
<keyword evidence="2" id="KW-0342">GTP-binding</keyword>
<dbReference type="AlphaFoldDB" id="A0A2I2FPR3"/>
<dbReference type="EMBL" id="KZ559117">
    <property type="protein sequence ID" value="PLB42618.1"/>
    <property type="molecule type" value="Genomic_DNA"/>
</dbReference>
<gene>
    <name evidence="3" type="ORF">BDW47DRAFT_121721</name>
</gene>
<dbReference type="InterPro" id="IPR027417">
    <property type="entry name" value="P-loop_NTPase"/>
</dbReference>
<proteinExistence type="predicted"/>
<name>A0A2I2FPR3_ASPCN</name>
<dbReference type="PROSITE" id="PS51421">
    <property type="entry name" value="RAS"/>
    <property type="match status" value="1"/>
</dbReference>
<keyword evidence="1" id="KW-0547">Nucleotide-binding</keyword>
<dbReference type="SMART" id="SM00173">
    <property type="entry name" value="RAS"/>
    <property type="match status" value="1"/>
</dbReference>
<reference evidence="3 4" key="1">
    <citation type="submission" date="2017-12" db="EMBL/GenBank/DDBJ databases">
        <authorList>
            <consortium name="DOE Joint Genome Institute"/>
            <person name="Haridas S."/>
            <person name="Kjaerbolling I."/>
            <person name="Vesth T.C."/>
            <person name="Frisvad J.C."/>
            <person name="Nybo J.L."/>
            <person name="Theobald S."/>
            <person name="Kuo A."/>
            <person name="Bowyer P."/>
            <person name="Matsuda Y."/>
            <person name="Mondo S."/>
            <person name="Lyhne E.K."/>
            <person name="Kogle M.E."/>
            <person name="Clum A."/>
            <person name="Lipzen A."/>
            <person name="Salamov A."/>
            <person name="Ngan C.Y."/>
            <person name="Daum C."/>
            <person name="Chiniquy J."/>
            <person name="Barry K."/>
            <person name="LaButti K."/>
            <person name="Simmons B.A."/>
            <person name="Magnuson J.K."/>
            <person name="Mortensen U.H."/>
            <person name="Larsen T.O."/>
            <person name="Grigoriev I.V."/>
            <person name="Baker S.E."/>
            <person name="Andersen M.R."/>
            <person name="Nordberg H.P."/>
            <person name="Cantor M.N."/>
            <person name="Hua S.X."/>
        </authorList>
    </citation>
    <scope>NUCLEOTIDE SEQUENCE [LARGE SCALE GENOMIC DNA]</scope>
    <source>
        <strain evidence="3 4">CBS 102.13</strain>
    </source>
</reference>
<dbReference type="InterPro" id="IPR001806">
    <property type="entry name" value="Small_GTPase"/>
</dbReference>
<evidence type="ECO:0000313" key="3">
    <source>
        <dbReference type="EMBL" id="PLB42618.1"/>
    </source>
</evidence>
<evidence type="ECO:0000313" key="4">
    <source>
        <dbReference type="Proteomes" id="UP000234585"/>
    </source>
</evidence>
<dbReference type="GeneID" id="36522848"/>
<dbReference type="GO" id="GO:0005525">
    <property type="term" value="F:GTP binding"/>
    <property type="evidence" value="ECO:0007669"/>
    <property type="project" value="UniProtKB-KW"/>
</dbReference>
<dbReference type="PROSITE" id="PS51420">
    <property type="entry name" value="RHO"/>
    <property type="match status" value="1"/>
</dbReference>
<dbReference type="RefSeq" id="XP_024676630.1">
    <property type="nucleotide sequence ID" value="XM_024815688.1"/>
</dbReference>
<protein>
    <submittedName>
        <fullName evidence="3">P-loop containing nucleoside triphosphate hydrolase protein</fullName>
    </submittedName>
</protein>
<dbReference type="InterPro" id="IPR050227">
    <property type="entry name" value="Rab"/>
</dbReference>
<keyword evidence="3" id="KW-0378">Hydrolase</keyword>
<dbReference type="PANTHER" id="PTHR47977">
    <property type="entry name" value="RAS-RELATED PROTEIN RAB"/>
    <property type="match status" value="1"/>
</dbReference>
<dbReference type="PROSITE" id="PS51419">
    <property type="entry name" value="RAB"/>
    <property type="match status" value="1"/>
</dbReference>
<dbReference type="Pfam" id="PF00071">
    <property type="entry name" value="Ras"/>
    <property type="match status" value="1"/>
</dbReference>
<evidence type="ECO:0000256" key="2">
    <source>
        <dbReference type="ARBA" id="ARBA00023134"/>
    </source>
</evidence>
<sequence length="195" mass="21932">MGATPSQDNPPPPSYDELYKVLLIGGDRVGKTSLQRRFQRHPFNEDTAPTTSVDYVFAKIPYIVVNEEGEWKKIQKPAINTLIWDTCGQHRYWQLVPSFTRDANVLVVIYDVTWRESMHVALWRVESHAQETGLSVPVILVGCKADSENLREVSFEDGSKAAEERGYQFLEVSAKTGYNVERVFGMIAAACTGSC</sequence>
<dbReference type="SMART" id="SM00175">
    <property type="entry name" value="RAB"/>
    <property type="match status" value="1"/>
</dbReference>
<dbReference type="SMART" id="SM00174">
    <property type="entry name" value="RHO"/>
    <property type="match status" value="1"/>
</dbReference>
<dbReference type="CDD" id="cd00154">
    <property type="entry name" value="Rab"/>
    <property type="match status" value="1"/>
</dbReference>
<keyword evidence="4" id="KW-1185">Reference proteome</keyword>
<dbReference type="FunFam" id="3.40.50.300:FF:001447">
    <property type="entry name" value="Ras-related protein Rab-1B"/>
    <property type="match status" value="1"/>
</dbReference>
<dbReference type="Gene3D" id="3.40.50.300">
    <property type="entry name" value="P-loop containing nucleotide triphosphate hydrolases"/>
    <property type="match status" value="1"/>
</dbReference>
<dbReference type="GO" id="GO:0003924">
    <property type="term" value="F:GTPase activity"/>
    <property type="evidence" value="ECO:0007669"/>
    <property type="project" value="InterPro"/>
</dbReference>
<dbReference type="Proteomes" id="UP000234585">
    <property type="component" value="Unassembled WGS sequence"/>
</dbReference>
<evidence type="ECO:0000256" key="1">
    <source>
        <dbReference type="ARBA" id="ARBA00022741"/>
    </source>
</evidence>
<dbReference type="OrthoDB" id="18798at2759"/>
<organism evidence="3 4">
    <name type="scientific">Aspergillus candidus</name>
    <dbReference type="NCBI Taxonomy" id="41067"/>
    <lineage>
        <taxon>Eukaryota</taxon>
        <taxon>Fungi</taxon>
        <taxon>Dikarya</taxon>
        <taxon>Ascomycota</taxon>
        <taxon>Pezizomycotina</taxon>
        <taxon>Eurotiomycetes</taxon>
        <taxon>Eurotiomycetidae</taxon>
        <taxon>Eurotiales</taxon>
        <taxon>Aspergillaceae</taxon>
        <taxon>Aspergillus</taxon>
        <taxon>Aspergillus subgen. Circumdati</taxon>
    </lineage>
</organism>